<keyword evidence="10" id="KW-1185">Reference proteome</keyword>
<keyword evidence="3" id="KW-0378">Hydrolase</keyword>
<evidence type="ECO:0000256" key="7">
    <source>
        <dbReference type="SAM" id="SignalP"/>
    </source>
</evidence>
<evidence type="ECO:0000256" key="2">
    <source>
        <dbReference type="ARBA" id="ARBA00022729"/>
    </source>
</evidence>
<proteinExistence type="predicted"/>
<keyword evidence="5" id="KW-1015">Disulfide bond</keyword>
<dbReference type="PANTHER" id="PTHR24253">
    <property type="entry name" value="TRANSMEMBRANE PROTEASE SERINE"/>
    <property type="match status" value="1"/>
</dbReference>
<dbReference type="PRINTS" id="PR00722">
    <property type="entry name" value="CHYMOTRYPSIN"/>
</dbReference>
<dbReference type="OrthoDB" id="546450at2759"/>
<feature type="signal peptide" evidence="7">
    <location>
        <begin position="1"/>
        <end position="31"/>
    </location>
</feature>
<evidence type="ECO:0000259" key="8">
    <source>
        <dbReference type="PROSITE" id="PS50240"/>
    </source>
</evidence>
<dbReference type="Gene3D" id="2.40.10.10">
    <property type="entry name" value="Trypsin-like serine proteases"/>
    <property type="match status" value="2"/>
</dbReference>
<dbReference type="PROSITE" id="PS50240">
    <property type="entry name" value="TRYPSIN_DOM"/>
    <property type="match status" value="1"/>
</dbReference>
<feature type="domain" description="Peptidase S1" evidence="8">
    <location>
        <begin position="43"/>
        <end position="284"/>
    </location>
</feature>
<dbReference type="GO" id="GO:0006508">
    <property type="term" value="P:proteolysis"/>
    <property type="evidence" value="ECO:0007669"/>
    <property type="project" value="UniProtKB-KW"/>
</dbReference>
<protein>
    <recommendedName>
        <fullName evidence="8">Peptidase S1 domain-containing protein</fullName>
    </recommendedName>
</protein>
<keyword evidence="2 7" id="KW-0732">Signal</keyword>
<dbReference type="CDD" id="cd00190">
    <property type="entry name" value="Tryp_SPc"/>
    <property type="match status" value="1"/>
</dbReference>
<dbReference type="InterPro" id="IPR009003">
    <property type="entry name" value="Peptidase_S1_PA"/>
</dbReference>
<keyword evidence="6" id="KW-0325">Glycoprotein</keyword>
<keyword evidence="1" id="KW-0645">Protease</keyword>
<evidence type="ECO:0000256" key="3">
    <source>
        <dbReference type="ARBA" id="ARBA00022801"/>
    </source>
</evidence>
<evidence type="ECO:0000256" key="5">
    <source>
        <dbReference type="ARBA" id="ARBA00023157"/>
    </source>
</evidence>
<dbReference type="Pfam" id="PF00089">
    <property type="entry name" value="Trypsin"/>
    <property type="match status" value="1"/>
</dbReference>
<gene>
    <name evidence="9" type="ORF">MATL_G00011350</name>
</gene>
<accession>A0A9D3QLB2</accession>
<dbReference type="EMBL" id="JAFDVH010000001">
    <property type="protein sequence ID" value="KAG7492138.1"/>
    <property type="molecule type" value="Genomic_DNA"/>
</dbReference>
<dbReference type="InterPro" id="IPR001314">
    <property type="entry name" value="Peptidase_S1A"/>
</dbReference>
<dbReference type="InterPro" id="IPR033116">
    <property type="entry name" value="TRYPSIN_SER"/>
</dbReference>
<evidence type="ECO:0000313" key="9">
    <source>
        <dbReference type="EMBL" id="KAG7492138.1"/>
    </source>
</evidence>
<evidence type="ECO:0000256" key="4">
    <source>
        <dbReference type="ARBA" id="ARBA00022825"/>
    </source>
</evidence>
<dbReference type="Proteomes" id="UP001046870">
    <property type="component" value="Chromosome 1"/>
</dbReference>
<evidence type="ECO:0000256" key="1">
    <source>
        <dbReference type="ARBA" id="ARBA00022670"/>
    </source>
</evidence>
<dbReference type="SUPFAM" id="SSF50494">
    <property type="entry name" value="Trypsin-like serine proteases"/>
    <property type="match status" value="1"/>
</dbReference>
<dbReference type="PANTHER" id="PTHR24253:SF144">
    <property type="entry name" value="CHYMOTRYPSIN-LIKE PROTEASE CTRL-1-RELATED"/>
    <property type="match status" value="1"/>
</dbReference>
<dbReference type="PROSITE" id="PS00135">
    <property type="entry name" value="TRYPSIN_SER"/>
    <property type="match status" value="1"/>
</dbReference>
<evidence type="ECO:0000256" key="6">
    <source>
        <dbReference type="ARBA" id="ARBA00023180"/>
    </source>
</evidence>
<name>A0A9D3QLB2_MEGAT</name>
<feature type="chain" id="PRO_5039087670" description="Peptidase S1 domain-containing protein" evidence="7">
    <location>
        <begin position="32"/>
        <end position="317"/>
    </location>
</feature>
<dbReference type="GO" id="GO:0004252">
    <property type="term" value="F:serine-type endopeptidase activity"/>
    <property type="evidence" value="ECO:0007669"/>
    <property type="project" value="InterPro"/>
</dbReference>
<dbReference type="FunFam" id="2.40.10.10:FF:000024">
    <property type="entry name" value="Serine protease 53"/>
    <property type="match status" value="1"/>
</dbReference>
<organism evidence="9 10">
    <name type="scientific">Megalops atlanticus</name>
    <name type="common">Tarpon</name>
    <name type="synonym">Clupea gigantea</name>
    <dbReference type="NCBI Taxonomy" id="7932"/>
    <lineage>
        <taxon>Eukaryota</taxon>
        <taxon>Metazoa</taxon>
        <taxon>Chordata</taxon>
        <taxon>Craniata</taxon>
        <taxon>Vertebrata</taxon>
        <taxon>Euteleostomi</taxon>
        <taxon>Actinopterygii</taxon>
        <taxon>Neopterygii</taxon>
        <taxon>Teleostei</taxon>
        <taxon>Elopiformes</taxon>
        <taxon>Megalopidae</taxon>
        <taxon>Megalops</taxon>
    </lineage>
</organism>
<reference evidence="9" key="1">
    <citation type="submission" date="2021-01" db="EMBL/GenBank/DDBJ databases">
        <authorList>
            <person name="Zahm M."/>
            <person name="Roques C."/>
            <person name="Cabau C."/>
            <person name="Klopp C."/>
            <person name="Donnadieu C."/>
            <person name="Jouanno E."/>
            <person name="Lampietro C."/>
            <person name="Louis A."/>
            <person name="Herpin A."/>
            <person name="Echchiki A."/>
            <person name="Berthelot C."/>
            <person name="Parey E."/>
            <person name="Roest-Crollius H."/>
            <person name="Braasch I."/>
            <person name="Postlethwait J."/>
            <person name="Bobe J."/>
            <person name="Montfort J."/>
            <person name="Bouchez O."/>
            <person name="Begum T."/>
            <person name="Mejri S."/>
            <person name="Adams A."/>
            <person name="Chen W.-J."/>
            <person name="Guiguen Y."/>
        </authorList>
    </citation>
    <scope>NUCLEOTIDE SEQUENCE</scope>
    <source>
        <strain evidence="9">YG-15Mar2019-1</strain>
        <tissue evidence="9">Brain</tissue>
    </source>
</reference>
<dbReference type="AlphaFoldDB" id="A0A9D3QLB2"/>
<comment type="caution">
    <text evidence="9">The sequence shown here is derived from an EMBL/GenBank/DDBJ whole genome shotgun (WGS) entry which is preliminary data.</text>
</comment>
<keyword evidence="4" id="KW-0720">Serine protease</keyword>
<evidence type="ECO:0000313" key="10">
    <source>
        <dbReference type="Proteomes" id="UP001046870"/>
    </source>
</evidence>
<dbReference type="SMART" id="SM00020">
    <property type="entry name" value="Tryp_SPc"/>
    <property type="match status" value="1"/>
</dbReference>
<sequence>MLYKQTTTGMLNWDVPVIILWAAVGLQTCKAQVCGRPPLENRIVGGVDAQYGAWPWQVDVQTFQNGHVCGGSLITQEWVLCAAHCFPKPIDLSSYILYMGRYQLNGFNQYEVSSGITQVVMPPEYTEPQQGQDIALVQLSSPVTFSDFIQPVCLPDAGTLFPSGMDCYVTGWGNIRDGVSLPGAGTLQQVQVPIIGQSSCQEMYQLQSTDSVDILSDMICAGFQEGGKDSCQGDSGGPLVCPMVNGTWVQAGIVSFGLGCAQANQPGVYAKVSAFADFIRSTVPDIQLFGRASTNLASDIAVVVNALASLLVVLLLR</sequence>
<dbReference type="InterPro" id="IPR043504">
    <property type="entry name" value="Peptidase_S1_PA_chymotrypsin"/>
</dbReference>
<dbReference type="InterPro" id="IPR001254">
    <property type="entry name" value="Trypsin_dom"/>
</dbReference>